<evidence type="ECO:0000256" key="1">
    <source>
        <dbReference type="SAM" id="SignalP"/>
    </source>
</evidence>
<dbReference type="SUPFAM" id="SSF56925">
    <property type="entry name" value="OMPA-like"/>
    <property type="match status" value="1"/>
</dbReference>
<dbReference type="Gene3D" id="2.40.160.20">
    <property type="match status" value="1"/>
</dbReference>
<protein>
    <submittedName>
        <fullName evidence="2">YfaZ family protein</fullName>
    </submittedName>
</protein>
<feature type="signal peptide" evidence="1">
    <location>
        <begin position="1"/>
        <end position="23"/>
    </location>
</feature>
<keyword evidence="3" id="KW-1185">Reference proteome</keyword>
<dbReference type="InterPro" id="IPR011250">
    <property type="entry name" value="OMP/PagP_B-barrel"/>
</dbReference>
<proteinExistence type="predicted"/>
<dbReference type="eggNOG" id="ENOG502ZCBG">
    <property type="taxonomic scope" value="Bacteria"/>
</dbReference>
<dbReference type="InterPro" id="IPR009998">
    <property type="entry name" value="YfaZ"/>
</dbReference>
<dbReference type="PATRIC" id="fig|1028307.3.peg.859"/>
<dbReference type="GeneID" id="93313987"/>
<dbReference type="OrthoDB" id="6506259at2"/>
<gene>
    <name evidence="2" type="ordered locus">EAE_04300</name>
</gene>
<dbReference type="KEGG" id="eae:EAE_04300"/>
<evidence type="ECO:0000313" key="3">
    <source>
        <dbReference type="Proteomes" id="UP000008881"/>
    </source>
</evidence>
<name>A0A0H3FK81_KLEAK</name>
<reference evidence="2 3" key="1">
    <citation type="journal article" date="2012" name="J. Bacteriol.">
        <title>Complete genome sequence of Enterobacter aerogenes KCTC 2190.</title>
        <authorList>
            <person name="Shin S.H."/>
            <person name="Kim S."/>
            <person name="Kim J.Y."/>
            <person name="Lee S."/>
            <person name="Um Y."/>
            <person name="Oh M.K."/>
            <person name="Kim Y.R."/>
            <person name="Lee J."/>
            <person name="Yang K.S."/>
        </authorList>
    </citation>
    <scope>NUCLEOTIDE SEQUENCE [LARGE SCALE GENOMIC DNA]</scope>
    <source>
        <strain evidence="2 3">KCTC 2190</strain>
    </source>
</reference>
<dbReference type="AlphaFoldDB" id="A0A0H3FK81"/>
<dbReference type="Proteomes" id="UP000008881">
    <property type="component" value="Chromosome"/>
</dbReference>
<accession>A0A0H3FK81</accession>
<sequence length="183" mass="19396">MSMFRLKSILLIAALSASSAAFASVNLHGEAGSEFTNLSASFNPQAPGMTFNGNWAHSDNDGDTVGLGMGYNFDLGPFLLTAGGKAVYLNPNDGDEGYAIALGGGAQLPLGDFFTLFGEAYYSPDSMSSGVDEYLEANAGLRVNIIKSMSIEAGYRYIDMAGKHDHRDNVLADGAYAGFNFRF</sequence>
<dbReference type="EMBL" id="CP002824">
    <property type="protein sequence ID" value="AEG95789.1"/>
    <property type="molecule type" value="Genomic_DNA"/>
</dbReference>
<dbReference type="RefSeq" id="WP_015369519.1">
    <property type="nucleotide sequence ID" value="NC_015663.1"/>
</dbReference>
<organism evidence="2 3">
    <name type="scientific">Klebsiella aerogenes (strain ATCC 13048 / DSM 30053 / CCUG 1429 / JCM 1235 / KCTC 2190 / NBRC 13534 / NCIMB 10102 / NCTC 10006 / CDC 819-56)</name>
    <name type="common">Enterobacter aerogenes</name>
    <dbReference type="NCBI Taxonomy" id="1028307"/>
    <lineage>
        <taxon>Bacteria</taxon>
        <taxon>Pseudomonadati</taxon>
        <taxon>Pseudomonadota</taxon>
        <taxon>Gammaproteobacteria</taxon>
        <taxon>Enterobacterales</taxon>
        <taxon>Enterobacteriaceae</taxon>
        <taxon>Klebsiella/Raoultella group</taxon>
        <taxon>Klebsiella</taxon>
    </lineage>
</organism>
<dbReference type="HOGENOM" id="CLU_128134_1_0_6"/>
<feature type="chain" id="PRO_5002609097" evidence="1">
    <location>
        <begin position="24"/>
        <end position="183"/>
    </location>
</feature>
<evidence type="ECO:0000313" key="2">
    <source>
        <dbReference type="EMBL" id="AEG95789.1"/>
    </source>
</evidence>
<keyword evidence="1" id="KW-0732">Signal</keyword>
<dbReference type="Pfam" id="PF07437">
    <property type="entry name" value="YfaZ"/>
    <property type="match status" value="1"/>
</dbReference>